<dbReference type="EMBL" id="CADCTQ010000377">
    <property type="protein sequence ID" value="CAA9289790.1"/>
    <property type="molecule type" value="Genomic_DNA"/>
</dbReference>
<evidence type="ECO:0008006" key="3">
    <source>
        <dbReference type="Google" id="ProtNLM"/>
    </source>
</evidence>
<feature type="region of interest" description="Disordered" evidence="1">
    <location>
        <begin position="60"/>
        <end position="82"/>
    </location>
</feature>
<dbReference type="AlphaFoldDB" id="A0A6J4JX85"/>
<evidence type="ECO:0000256" key="1">
    <source>
        <dbReference type="SAM" id="MobiDB-lite"/>
    </source>
</evidence>
<organism evidence="2">
    <name type="scientific">uncultured Cytophagales bacterium</name>
    <dbReference type="NCBI Taxonomy" id="158755"/>
    <lineage>
        <taxon>Bacteria</taxon>
        <taxon>Pseudomonadati</taxon>
        <taxon>Bacteroidota</taxon>
        <taxon>Sphingobacteriia</taxon>
        <taxon>Sphingobacteriales</taxon>
        <taxon>environmental samples</taxon>
    </lineage>
</organism>
<proteinExistence type="predicted"/>
<reference evidence="2" key="1">
    <citation type="submission" date="2020-02" db="EMBL/GenBank/DDBJ databases">
        <authorList>
            <person name="Meier V. D."/>
        </authorList>
    </citation>
    <scope>NUCLEOTIDE SEQUENCE</scope>
    <source>
        <strain evidence="2">AVDCRST_MAG56</strain>
    </source>
</reference>
<accession>A0A6J4JX85</accession>
<evidence type="ECO:0000313" key="2">
    <source>
        <dbReference type="EMBL" id="CAA9289790.1"/>
    </source>
</evidence>
<name>A0A6J4JX85_9SPHI</name>
<protein>
    <recommendedName>
        <fullName evidence="3">DUF1440 domain-containing protein</fullName>
    </recommendedName>
</protein>
<gene>
    <name evidence="2" type="ORF">AVDCRST_MAG56-4472</name>
</gene>
<sequence length="180" mass="19208">MREDKVQQTLATVGDAIGRGVLAGLAGTAAITLSQLIEMQFTKRKPSQAPVKVAGQALGVAPSNKQETEELSGEPVAPGKTNEQVKEEHAQRFAQFMHWQYGTGWGVARGVLSTLGITGWPATALHFGAVWGTALVMLPSANASEPITQWSPKQIAMDVLHHSVYAVAAGLLYDYINQAD</sequence>